<comment type="caution">
    <text evidence="14">The sequence shown here is derived from an EMBL/GenBank/DDBJ whole genome shotgun (WGS) entry which is preliminary data.</text>
</comment>
<dbReference type="SUPFAM" id="SSF81324">
    <property type="entry name" value="Voltage-gated potassium channels"/>
    <property type="match status" value="1"/>
</dbReference>
<feature type="transmembrane region" description="Helical" evidence="12">
    <location>
        <begin position="142"/>
        <end position="161"/>
    </location>
</feature>
<dbReference type="PANTHER" id="PTHR11537">
    <property type="entry name" value="VOLTAGE-GATED POTASSIUM CHANNEL"/>
    <property type="match status" value="1"/>
</dbReference>
<keyword evidence="2" id="KW-0813">Transport</keyword>
<dbReference type="OrthoDB" id="9810759at2"/>
<sequence>MTSLRSVIEESDTPSGKAFDFAIQGLIVLSLVTFSIETMPGLSPSWVKILRVFEVITVAIFTVEYVIRFWLAKNKISFATSFFGLVDLIAILPFYLSLGIDLRSVRSFRLLRVFRIMKLGRYSVAVQRFHRAFIIAREELVLFFFSTLIMLFIASVGIYHFEHTAQPEAFASVFHSLWWAVTTLTTVGYGDIYPITVGGRFFTFLVLLVGLGIVSVPAGLVASALSEARKLEEK</sequence>
<dbReference type="Gene3D" id="1.20.120.350">
    <property type="entry name" value="Voltage-gated potassium channels. Chain C"/>
    <property type="match status" value="1"/>
</dbReference>
<dbReference type="RefSeq" id="WP_146527525.1">
    <property type="nucleotide sequence ID" value="NZ_SJPV01000005.1"/>
</dbReference>
<evidence type="ECO:0000313" key="14">
    <source>
        <dbReference type="EMBL" id="TWU37228.1"/>
    </source>
</evidence>
<evidence type="ECO:0000256" key="4">
    <source>
        <dbReference type="ARBA" id="ARBA00022692"/>
    </source>
</evidence>
<feature type="transmembrane region" description="Helical" evidence="12">
    <location>
        <begin position="201"/>
        <end position="225"/>
    </location>
</feature>
<dbReference type="InterPro" id="IPR027359">
    <property type="entry name" value="Volt_channel_dom_sf"/>
</dbReference>
<evidence type="ECO:0000259" key="13">
    <source>
        <dbReference type="Pfam" id="PF00520"/>
    </source>
</evidence>
<proteinExistence type="predicted"/>
<dbReference type="PANTHER" id="PTHR11537:SF254">
    <property type="entry name" value="POTASSIUM VOLTAGE-GATED CHANNEL PROTEIN SHAB"/>
    <property type="match status" value="1"/>
</dbReference>
<name>A0A5C6DKE0_9BACT</name>
<reference evidence="14 15" key="1">
    <citation type="submission" date="2019-02" db="EMBL/GenBank/DDBJ databases">
        <title>Deep-cultivation of Planctomycetes and their phenomic and genomic characterization uncovers novel biology.</title>
        <authorList>
            <person name="Wiegand S."/>
            <person name="Jogler M."/>
            <person name="Boedeker C."/>
            <person name="Pinto D."/>
            <person name="Vollmers J."/>
            <person name="Rivas-Marin E."/>
            <person name="Kohn T."/>
            <person name="Peeters S.H."/>
            <person name="Heuer A."/>
            <person name="Rast P."/>
            <person name="Oberbeckmann S."/>
            <person name="Bunk B."/>
            <person name="Jeske O."/>
            <person name="Meyerdierks A."/>
            <person name="Storesund J.E."/>
            <person name="Kallscheuer N."/>
            <person name="Luecker S."/>
            <person name="Lage O.M."/>
            <person name="Pohl T."/>
            <person name="Merkel B.J."/>
            <person name="Hornburger P."/>
            <person name="Mueller R.-W."/>
            <person name="Bruemmer F."/>
            <person name="Labrenz M."/>
            <person name="Spormann A.M."/>
            <person name="Op Den Camp H."/>
            <person name="Overmann J."/>
            <person name="Amann R."/>
            <person name="Jetten M.S.M."/>
            <person name="Mascher T."/>
            <person name="Medema M.H."/>
            <person name="Devos D.P."/>
            <person name="Kaster A.-K."/>
            <person name="Ovreas L."/>
            <person name="Rohde M."/>
            <person name="Galperin M.Y."/>
            <person name="Jogler C."/>
        </authorList>
    </citation>
    <scope>NUCLEOTIDE SEQUENCE [LARGE SCALE GENOMIC DNA]</scope>
    <source>
        <strain evidence="14 15">Poly41</strain>
    </source>
</reference>
<dbReference type="PRINTS" id="PR00169">
    <property type="entry name" value="KCHANNEL"/>
</dbReference>
<keyword evidence="3" id="KW-0633">Potassium transport</keyword>
<dbReference type="InterPro" id="IPR028325">
    <property type="entry name" value="VG_K_chnl"/>
</dbReference>
<feature type="transmembrane region" description="Helical" evidence="12">
    <location>
        <begin position="21"/>
        <end position="42"/>
    </location>
</feature>
<evidence type="ECO:0000256" key="5">
    <source>
        <dbReference type="ARBA" id="ARBA00022826"/>
    </source>
</evidence>
<dbReference type="GO" id="GO:0001508">
    <property type="term" value="P:action potential"/>
    <property type="evidence" value="ECO:0007669"/>
    <property type="project" value="TreeGrafter"/>
</dbReference>
<dbReference type="Proteomes" id="UP000319143">
    <property type="component" value="Unassembled WGS sequence"/>
</dbReference>
<feature type="domain" description="Ion transport" evidence="13">
    <location>
        <begin position="17"/>
        <end position="231"/>
    </location>
</feature>
<dbReference type="EMBL" id="SJPV01000005">
    <property type="protein sequence ID" value="TWU37228.1"/>
    <property type="molecule type" value="Genomic_DNA"/>
</dbReference>
<evidence type="ECO:0000313" key="15">
    <source>
        <dbReference type="Proteomes" id="UP000319143"/>
    </source>
</evidence>
<evidence type="ECO:0000256" key="11">
    <source>
        <dbReference type="ARBA" id="ARBA00023303"/>
    </source>
</evidence>
<feature type="transmembrane region" description="Helical" evidence="12">
    <location>
        <begin position="173"/>
        <end position="195"/>
    </location>
</feature>
<keyword evidence="10 12" id="KW-0472">Membrane</keyword>
<keyword evidence="4 12" id="KW-0812">Transmembrane</keyword>
<gene>
    <name evidence="14" type="ORF">Poly41_33570</name>
</gene>
<accession>A0A5C6DKE0</accession>
<evidence type="ECO:0000256" key="9">
    <source>
        <dbReference type="ARBA" id="ARBA00023065"/>
    </source>
</evidence>
<dbReference type="AlphaFoldDB" id="A0A5C6DKE0"/>
<dbReference type="GO" id="GO:0005249">
    <property type="term" value="F:voltage-gated potassium channel activity"/>
    <property type="evidence" value="ECO:0007669"/>
    <property type="project" value="InterPro"/>
</dbReference>
<keyword evidence="9" id="KW-0406">Ion transport</keyword>
<evidence type="ECO:0000256" key="12">
    <source>
        <dbReference type="SAM" id="Phobius"/>
    </source>
</evidence>
<keyword evidence="11 14" id="KW-0407">Ion channel</keyword>
<evidence type="ECO:0000256" key="7">
    <source>
        <dbReference type="ARBA" id="ARBA00022958"/>
    </source>
</evidence>
<evidence type="ECO:0000256" key="3">
    <source>
        <dbReference type="ARBA" id="ARBA00022538"/>
    </source>
</evidence>
<dbReference type="InterPro" id="IPR005821">
    <property type="entry name" value="Ion_trans_dom"/>
</dbReference>
<keyword evidence="6" id="KW-0851">Voltage-gated channel</keyword>
<dbReference type="Gene3D" id="1.10.287.70">
    <property type="match status" value="1"/>
</dbReference>
<comment type="subcellular location">
    <subcellularLocation>
        <location evidence="1">Membrane</location>
        <topology evidence="1">Multi-pass membrane protein</topology>
    </subcellularLocation>
</comment>
<evidence type="ECO:0000256" key="10">
    <source>
        <dbReference type="ARBA" id="ARBA00023136"/>
    </source>
</evidence>
<evidence type="ECO:0000256" key="1">
    <source>
        <dbReference type="ARBA" id="ARBA00004141"/>
    </source>
</evidence>
<dbReference type="Pfam" id="PF00520">
    <property type="entry name" value="Ion_trans"/>
    <property type="match status" value="1"/>
</dbReference>
<feature type="transmembrane region" description="Helical" evidence="12">
    <location>
        <begin position="76"/>
        <end position="98"/>
    </location>
</feature>
<keyword evidence="7" id="KW-0630">Potassium</keyword>
<evidence type="ECO:0000256" key="2">
    <source>
        <dbReference type="ARBA" id="ARBA00022448"/>
    </source>
</evidence>
<protein>
    <submittedName>
        <fullName evidence="14">Cyclic nucleotide-gated potassium channel</fullName>
    </submittedName>
</protein>
<evidence type="ECO:0000256" key="6">
    <source>
        <dbReference type="ARBA" id="ARBA00022882"/>
    </source>
</evidence>
<keyword evidence="8 12" id="KW-1133">Transmembrane helix</keyword>
<dbReference type="GO" id="GO:0008076">
    <property type="term" value="C:voltage-gated potassium channel complex"/>
    <property type="evidence" value="ECO:0007669"/>
    <property type="project" value="InterPro"/>
</dbReference>
<keyword evidence="15" id="KW-1185">Reference proteome</keyword>
<keyword evidence="5" id="KW-0631">Potassium channel</keyword>
<feature type="transmembrane region" description="Helical" evidence="12">
    <location>
        <begin position="49"/>
        <end position="70"/>
    </location>
</feature>
<organism evidence="14 15">
    <name type="scientific">Novipirellula artificiosorum</name>
    <dbReference type="NCBI Taxonomy" id="2528016"/>
    <lineage>
        <taxon>Bacteria</taxon>
        <taxon>Pseudomonadati</taxon>
        <taxon>Planctomycetota</taxon>
        <taxon>Planctomycetia</taxon>
        <taxon>Pirellulales</taxon>
        <taxon>Pirellulaceae</taxon>
        <taxon>Novipirellula</taxon>
    </lineage>
</organism>
<evidence type="ECO:0000256" key="8">
    <source>
        <dbReference type="ARBA" id="ARBA00022989"/>
    </source>
</evidence>